<dbReference type="KEGG" id="caby:Cabys_461"/>
<dbReference type="Pfam" id="PF13581">
    <property type="entry name" value="HATPase_c_2"/>
    <property type="match status" value="1"/>
</dbReference>
<evidence type="ECO:0000256" key="1">
    <source>
        <dbReference type="ARBA" id="ARBA00022527"/>
    </source>
</evidence>
<evidence type="ECO:0000313" key="3">
    <source>
        <dbReference type="EMBL" id="APF17212.1"/>
    </source>
</evidence>
<dbReference type="HOGENOM" id="CLU_090336_11_2_0"/>
<evidence type="ECO:0000313" key="4">
    <source>
        <dbReference type="EMBL" id="EHO41347.1"/>
    </source>
</evidence>
<dbReference type="Proteomes" id="UP000004671">
    <property type="component" value="Chromosome"/>
</dbReference>
<organism evidence="4 5">
    <name type="scientific">Caldithrix abyssi DSM 13497</name>
    <dbReference type="NCBI Taxonomy" id="880073"/>
    <lineage>
        <taxon>Bacteria</taxon>
        <taxon>Pseudomonadati</taxon>
        <taxon>Calditrichota</taxon>
        <taxon>Calditrichia</taxon>
        <taxon>Calditrichales</taxon>
        <taxon>Calditrichaceae</taxon>
        <taxon>Caldithrix</taxon>
    </lineage>
</organism>
<proteinExistence type="predicted"/>
<protein>
    <submittedName>
        <fullName evidence="4">Putative anti-sigma regulatory factor, serine/threonine protein kinase</fullName>
    </submittedName>
    <submittedName>
        <fullName evidence="3">Serine/threonine-protein kinase RsbW</fullName>
    </submittedName>
</protein>
<keyword evidence="5" id="KW-1185">Reference proteome</keyword>
<dbReference type="STRING" id="880073.Cabys_461"/>
<dbReference type="InterPro" id="IPR036890">
    <property type="entry name" value="HATPase_C_sf"/>
</dbReference>
<feature type="domain" description="Histidine kinase/HSP90-like ATPase" evidence="2">
    <location>
        <begin position="13"/>
        <end position="135"/>
    </location>
</feature>
<evidence type="ECO:0000313" key="6">
    <source>
        <dbReference type="Proteomes" id="UP000183868"/>
    </source>
</evidence>
<keyword evidence="3" id="KW-0808">Transferase</keyword>
<dbReference type="eggNOG" id="COG2172">
    <property type="taxonomic scope" value="Bacteria"/>
</dbReference>
<dbReference type="OrthoDB" id="1467655at2"/>
<gene>
    <name evidence="3" type="ORF">Cabys_461</name>
    <name evidence="4" type="ORF">Calab_1730</name>
</gene>
<evidence type="ECO:0000259" key="2">
    <source>
        <dbReference type="Pfam" id="PF13581"/>
    </source>
</evidence>
<reference evidence="4 5" key="1">
    <citation type="submission" date="2011-09" db="EMBL/GenBank/DDBJ databases">
        <title>The permanent draft genome of Caldithrix abyssi DSM 13497.</title>
        <authorList>
            <consortium name="US DOE Joint Genome Institute (JGI-PGF)"/>
            <person name="Lucas S."/>
            <person name="Han J."/>
            <person name="Lapidus A."/>
            <person name="Bruce D."/>
            <person name="Goodwin L."/>
            <person name="Pitluck S."/>
            <person name="Peters L."/>
            <person name="Kyrpides N."/>
            <person name="Mavromatis K."/>
            <person name="Ivanova N."/>
            <person name="Mikhailova N."/>
            <person name="Chertkov O."/>
            <person name="Detter J.C."/>
            <person name="Tapia R."/>
            <person name="Han C."/>
            <person name="Land M."/>
            <person name="Hauser L."/>
            <person name="Markowitz V."/>
            <person name="Cheng J.-F."/>
            <person name="Hugenholtz P."/>
            <person name="Woyke T."/>
            <person name="Wu D."/>
            <person name="Spring S."/>
            <person name="Brambilla E."/>
            <person name="Klenk H.-P."/>
            <person name="Eisen J.A."/>
        </authorList>
    </citation>
    <scope>NUCLEOTIDE SEQUENCE [LARGE SCALE GENOMIC DNA]</scope>
    <source>
        <strain evidence="4 5">DSM 13497</strain>
    </source>
</reference>
<dbReference type="Gene3D" id="3.30.565.10">
    <property type="entry name" value="Histidine kinase-like ATPase, C-terminal domain"/>
    <property type="match status" value="1"/>
</dbReference>
<dbReference type="InParanoid" id="H1XSD5"/>
<dbReference type="RefSeq" id="WP_006928445.1">
    <property type="nucleotide sequence ID" value="NZ_CM001402.1"/>
</dbReference>
<name>H1XSD5_CALAY</name>
<dbReference type="SUPFAM" id="SSF55874">
    <property type="entry name" value="ATPase domain of HSP90 chaperone/DNA topoisomerase II/histidine kinase"/>
    <property type="match status" value="1"/>
</dbReference>
<dbReference type="PANTHER" id="PTHR35526">
    <property type="entry name" value="ANTI-SIGMA-F FACTOR RSBW-RELATED"/>
    <property type="match status" value="1"/>
</dbReference>
<dbReference type="PANTHER" id="PTHR35526:SF3">
    <property type="entry name" value="ANTI-SIGMA-F FACTOR RSBW"/>
    <property type="match status" value="1"/>
</dbReference>
<dbReference type="AlphaFoldDB" id="H1XSD5"/>
<keyword evidence="1 4" id="KW-0723">Serine/threonine-protein kinase</keyword>
<dbReference type="InterPro" id="IPR003594">
    <property type="entry name" value="HATPase_dom"/>
</dbReference>
<dbReference type="EMBL" id="CM001402">
    <property type="protein sequence ID" value="EHO41347.1"/>
    <property type="molecule type" value="Genomic_DNA"/>
</dbReference>
<reference evidence="3 6" key="2">
    <citation type="submission" date="2016-11" db="EMBL/GenBank/DDBJ databases">
        <title>Genomic analysis of Caldithrix abyssi and proposal of a novel bacterial phylum Caldithrichaeota.</title>
        <authorList>
            <person name="Kublanov I."/>
            <person name="Sigalova O."/>
            <person name="Gavrilov S."/>
            <person name="Lebedinsky A."/>
            <person name="Ivanova N."/>
            <person name="Daum C."/>
            <person name="Reddy T."/>
            <person name="Klenk H.P."/>
            <person name="Goker M."/>
            <person name="Reva O."/>
            <person name="Miroshnichenko M."/>
            <person name="Kyprides N."/>
            <person name="Woyke T."/>
            <person name="Gelfand M."/>
        </authorList>
    </citation>
    <scope>NUCLEOTIDE SEQUENCE [LARGE SCALE GENOMIC DNA]</scope>
    <source>
        <strain evidence="3 6">LF13</strain>
    </source>
</reference>
<dbReference type="EMBL" id="CP018099">
    <property type="protein sequence ID" value="APF17212.1"/>
    <property type="molecule type" value="Genomic_DNA"/>
</dbReference>
<dbReference type="InterPro" id="IPR050267">
    <property type="entry name" value="Anti-sigma-factor_SerPK"/>
</dbReference>
<dbReference type="Proteomes" id="UP000183868">
    <property type="component" value="Chromosome"/>
</dbReference>
<dbReference type="GO" id="GO:0004674">
    <property type="term" value="F:protein serine/threonine kinase activity"/>
    <property type="evidence" value="ECO:0007669"/>
    <property type="project" value="UniProtKB-KW"/>
</dbReference>
<evidence type="ECO:0000313" key="5">
    <source>
        <dbReference type="Proteomes" id="UP000004671"/>
    </source>
</evidence>
<accession>H1XSD5</accession>
<dbReference type="CDD" id="cd16936">
    <property type="entry name" value="HATPase_RsbW-like"/>
    <property type="match status" value="1"/>
</dbReference>
<sequence>MGLLKKGEYRVVFPSHVKYLPRIEQLTTKISEELHFNEDDRDDLSIAITELFNNALHHGNRDDESKKIVVTFKVLSKGLQISVQDEGGGFRRENVRDPLAEENIMKTSGRGLFLVEQLVDKISYHTSPTGSEVIIFKKFSQLN</sequence>
<dbReference type="PaxDb" id="880073-Calab_1730"/>
<keyword evidence="3" id="KW-0418">Kinase</keyword>